<dbReference type="Gene3D" id="1.25.40.10">
    <property type="entry name" value="Tetratricopeptide repeat domain"/>
    <property type="match status" value="1"/>
</dbReference>
<feature type="compositionally biased region" description="Polar residues" evidence="1">
    <location>
        <begin position="593"/>
        <end position="605"/>
    </location>
</feature>
<evidence type="ECO:0008006" key="4">
    <source>
        <dbReference type="Google" id="ProtNLM"/>
    </source>
</evidence>
<dbReference type="SUPFAM" id="SSF48452">
    <property type="entry name" value="TPR-like"/>
    <property type="match status" value="1"/>
</dbReference>
<proteinExistence type="predicted"/>
<gene>
    <name evidence="2" type="ORF">CHS0354_025493</name>
</gene>
<protein>
    <recommendedName>
        <fullName evidence="4">Tetratricopeptide repeat protein 39B</fullName>
    </recommendedName>
</protein>
<evidence type="ECO:0000256" key="1">
    <source>
        <dbReference type="SAM" id="MobiDB-lite"/>
    </source>
</evidence>
<dbReference type="PANTHER" id="PTHR31859">
    <property type="entry name" value="TETRATRICOPEPTIDE REPEAT PROTEIN 39 FAMILY MEMBER"/>
    <property type="match status" value="1"/>
</dbReference>
<dbReference type="PANTHER" id="PTHR31859:SF9">
    <property type="entry name" value="TETRATRICOPEPTIDE REPEAT PROTEIN 39B"/>
    <property type="match status" value="1"/>
</dbReference>
<feature type="region of interest" description="Disordered" evidence="1">
    <location>
        <begin position="577"/>
        <end position="605"/>
    </location>
</feature>
<reference evidence="2" key="3">
    <citation type="submission" date="2023-05" db="EMBL/GenBank/DDBJ databases">
        <authorList>
            <person name="Smith C.H."/>
        </authorList>
    </citation>
    <scope>NUCLEOTIDE SEQUENCE</scope>
    <source>
        <strain evidence="2">CHS0354</strain>
        <tissue evidence="2">Mantle</tissue>
    </source>
</reference>
<dbReference type="AlphaFoldDB" id="A0AAE0W584"/>
<accession>A0AAE0W584</accession>
<dbReference type="InterPro" id="IPR019412">
    <property type="entry name" value="IML2/TPR_39"/>
</dbReference>
<reference evidence="2" key="1">
    <citation type="journal article" date="2021" name="Genome Biol. Evol.">
        <title>A High-Quality Reference Genome for a Parasitic Bivalve with Doubly Uniparental Inheritance (Bivalvia: Unionida).</title>
        <authorList>
            <person name="Smith C.H."/>
        </authorList>
    </citation>
    <scope>NUCLEOTIDE SEQUENCE</scope>
    <source>
        <strain evidence="2">CHS0354</strain>
    </source>
</reference>
<evidence type="ECO:0000313" key="2">
    <source>
        <dbReference type="EMBL" id="KAK3601981.1"/>
    </source>
</evidence>
<dbReference type="EMBL" id="JAEAOA010001518">
    <property type="protein sequence ID" value="KAK3601981.1"/>
    <property type="molecule type" value="Genomic_DNA"/>
</dbReference>
<organism evidence="2 3">
    <name type="scientific">Potamilus streckersoni</name>
    <dbReference type="NCBI Taxonomy" id="2493646"/>
    <lineage>
        <taxon>Eukaryota</taxon>
        <taxon>Metazoa</taxon>
        <taxon>Spiralia</taxon>
        <taxon>Lophotrochozoa</taxon>
        <taxon>Mollusca</taxon>
        <taxon>Bivalvia</taxon>
        <taxon>Autobranchia</taxon>
        <taxon>Heteroconchia</taxon>
        <taxon>Palaeoheterodonta</taxon>
        <taxon>Unionida</taxon>
        <taxon>Unionoidea</taxon>
        <taxon>Unionidae</taxon>
        <taxon>Ambleminae</taxon>
        <taxon>Lampsilini</taxon>
        <taxon>Potamilus</taxon>
    </lineage>
</organism>
<dbReference type="InterPro" id="IPR011990">
    <property type="entry name" value="TPR-like_helical_dom_sf"/>
</dbReference>
<sequence length="640" mass="73298">MATNVLRRDDSCNDDIEEKYEDAVEKVQITSDLDLETCIKETMVALNLFLNNHFEDARERMAPCAEFSMYHALGYSTIMYCQAVMTFDLADIESAIQTIKKALVLCSKKRKKVSMLSSLSKVAGKTNYVDLTDEEVHAELIYAECLLMRALLTFVQDENLISFVKGGLKIRECYKVYKECSKILAQKKWQSEAQRMHFESGVRMGVGSFNLLISLLPAKISKLLEFVGFSGNKKLGLSELQRGSDMLSSLRGPMCSIFLISYHTVICYVLGVADGDIDLASRVLQPCLQNYPNGAMFLFFAGRIEEVCGNIEKAIVRFEDSIDSQQEWKQFHHLCFWELMWCHVFRCDWLMGMKYAERLCKESRWSKATYTYLKASFLMMCDEQTEETRAHIDFLMGEVPKLKQRIAGKSIPIEKFCVYKAKRFQDQNGHLTLPALELIFVWNGFSIVGKKPELLEPLLLIVEKTLNQIVANKESFSHYMDDYCLALLLKGVCLQQRGMMLQAEQCFLEVISNEKNLKHDTFLVPYAVVEQAILCLHQERFEDVKNFLQKAKKNYKSYLLESRLHFRIHATNLSLQARQNSNSQESETSTSTPPGNVTPQESFSPNNVFEDELLDQIGSLKVDKGECLNYPANENSEFVS</sequence>
<comment type="caution">
    <text evidence="2">The sequence shown here is derived from an EMBL/GenBank/DDBJ whole genome shotgun (WGS) entry which is preliminary data.</text>
</comment>
<reference evidence="2" key="2">
    <citation type="journal article" date="2021" name="Genome Biol. Evol.">
        <title>Developing a high-quality reference genome for a parasitic bivalve with doubly uniparental inheritance (Bivalvia: Unionida).</title>
        <authorList>
            <person name="Smith C.H."/>
        </authorList>
    </citation>
    <scope>NUCLEOTIDE SEQUENCE</scope>
    <source>
        <strain evidence="2">CHS0354</strain>
        <tissue evidence="2">Mantle</tissue>
    </source>
</reference>
<keyword evidence="3" id="KW-1185">Reference proteome</keyword>
<dbReference type="Pfam" id="PF10300">
    <property type="entry name" value="Iml2-TPR_39"/>
    <property type="match status" value="1"/>
</dbReference>
<name>A0AAE0W584_9BIVA</name>
<evidence type="ECO:0000313" key="3">
    <source>
        <dbReference type="Proteomes" id="UP001195483"/>
    </source>
</evidence>
<dbReference type="Proteomes" id="UP001195483">
    <property type="component" value="Unassembled WGS sequence"/>
</dbReference>
<feature type="compositionally biased region" description="Low complexity" evidence="1">
    <location>
        <begin position="579"/>
        <end position="592"/>
    </location>
</feature>